<gene>
    <name evidence="6" type="primary">argC</name>
    <name evidence="8" type="ordered locus">Clocel_2610</name>
</gene>
<dbReference type="AlphaFoldDB" id="D9SQW0"/>
<dbReference type="PANTHER" id="PTHR32338:SF10">
    <property type="entry name" value="N-ACETYL-GAMMA-GLUTAMYL-PHOSPHATE REDUCTASE, CHLOROPLASTIC-RELATED"/>
    <property type="match status" value="1"/>
</dbReference>
<dbReference type="PANTHER" id="PTHR32338">
    <property type="entry name" value="N-ACETYL-GAMMA-GLUTAMYL-PHOSPHATE REDUCTASE, CHLOROPLASTIC-RELATED-RELATED"/>
    <property type="match status" value="1"/>
</dbReference>
<dbReference type="InterPro" id="IPR010136">
    <property type="entry name" value="AGPR_type-2"/>
</dbReference>
<dbReference type="NCBIfam" id="TIGR01851">
    <property type="entry name" value="argC_other"/>
    <property type="match status" value="1"/>
</dbReference>
<evidence type="ECO:0000256" key="1">
    <source>
        <dbReference type="ARBA" id="ARBA00022490"/>
    </source>
</evidence>
<dbReference type="KEGG" id="ccb:Clocel_2610"/>
<dbReference type="Proteomes" id="UP000002730">
    <property type="component" value="Chromosome"/>
</dbReference>
<dbReference type="CDD" id="cd23935">
    <property type="entry name" value="AGPR_2_C"/>
    <property type="match status" value="1"/>
</dbReference>
<dbReference type="GO" id="GO:0005737">
    <property type="term" value="C:cytoplasm"/>
    <property type="evidence" value="ECO:0007669"/>
    <property type="project" value="UniProtKB-SubCell"/>
</dbReference>
<name>D9SQW0_CLOC7</name>
<evidence type="ECO:0000256" key="6">
    <source>
        <dbReference type="HAMAP-Rule" id="MF_01110"/>
    </source>
</evidence>
<keyword evidence="5 6" id="KW-0560">Oxidoreductase</keyword>
<reference evidence="8 9" key="1">
    <citation type="submission" date="2010-08" db="EMBL/GenBank/DDBJ databases">
        <title>Complete sequence of Clostridium cellulovorans 743B.</title>
        <authorList>
            <consortium name="US DOE Joint Genome Institute"/>
            <person name="Lucas S."/>
            <person name="Copeland A."/>
            <person name="Lapidus A."/>
            <person name="Cheng J.-F."/>
            <person name="Bruce D."/>
            <person name="Goodwin L."/>
            <person name="Pitluck S."/>
            <person name="Chertkov O."/>
            <person name="Detter J.C."/>
            <person name="Han C."/>
            <person name="Tapia R."/>
            <person name="Land M."/>
            <person name="Hauser L."/>
            <person name="Chang Y.-J."/>
            <person name="Jeffries C."/>
            <person name="Kyrpides N."/>
            <person name="Ivanova N."/>
            <person name="Mikhailova N."/>
            <person name="Hemme C.L."/>
            <person name="Woyke T."/>
        </authorList>
    </citation>
    <scope>NUCLEOTIDE SEQUENCE [LARGE SCALE GENOMIC DNA]</scope>
    <source>
        <strain evidence="9">ATCC 35296 / DSM 3052 / OCM 3 / 743B</strain>
    </source>
</reference>
<accession>D9SQW0</accession>
<evidence type="ECO:0000313" key="9">
    <source>
        <dbReference type="Proteomes" id="UP000002730"/>
    </source>
</evidence>
<dbReference type="HAMAP" id="MF_01110">
    <property type="entry name" value="ArgC_type2"/>
    <property type="match status" value="1"/>
</dbReference>
<organism evidence="8 9">
    <name type="scientific">Clostridium cellulovorans (strain ATCC 35296 / DSM 3052 / OCM 3 / 743B)</name>
    <dbReference type="NCBI Taxonomy" id="573061"/>
    <lineage>
        <taxon>Bacteria</taxon>
        <taxon>Bacillati</taxon>
        <taxon>Bacillota</taxon>
        <taxon>Clostridia</taxon>
        <taxon>Eubacteriales</taxon>
        <taxon>Clostridiaceae</taxon>
        <taxon>Clostridium</taxon>
    </lineage>
</organism>
<dbReference type="SUPFAM" id="SSF51735">
    <property type="entry name" value="NAD(P)-binding Rossmann-fold domains"/>
    <property type="match status" value="1"/>
</dbReference>
<dbReference type="Gene3D" id="3.40.50.720">
    <property type="entry name" value="NAD(P)-binding Rossmann-like Domain"/>
    <property type="match status" value="1"/>
</dbReference>
<dbReference type="SUPFAM" id="SSF55347">
    <property type="entry name" value="Glyceraldehyde-3-phosphate dehydrogenase-like, C-terminal domain"/>
    <property type="match status" value="1"/>
</dbReference>
<dbReference type="UniPathway" id="UPA00068">
    <property type="reaction ID" value="UER00108"/>
</dbReference>
<comment type="function">
    <text evidence="6">Catalyzes the NADPH-dependent reduction of N-acetyl-5-glutamyl phosphate to yield N-acetyl-L-glutamate 5-semialdehyde.</text>
</comment>
<sequence>MKTKIFIDGSEGTTGLRIFERFKGRDDIELLTISSELRKDINERKRLINESDITFLCLPDDAARESVSLVENENVRIIDASTAHRTAEGWVYGFPELNSTQRDKIKEGKRISVPGCHATGLISLAYPLVSNGILPSDYPISAFSVTGYSGGGKKMISEYTDSNRLVEYDAPRGYALGQQHKHLKEMKKVVGLSREPLFSPIVADYYSGMVVSLPLYTEYLKDKTTPEQVHEFFTNYYANQSFIKVMPLGSEEKFGGFISGNVCSGWDGMNIYVTGNSDRILLISQFDNLGKGASGAAIQCLNVLLGCEEDKGLHI</sequence>
<dbReference type="HOGENOM" id="CLU_077118_0_0_9"/>
<dbReference type="eggNOG" id="COG0002">
    <property type="taxonomic scope" value="Bacteria"/>
</dbReference>
<keyword evidence="1 6" id="KW-0963">Cytoplasm</keyword>
<proteinExistence type="inferred from homology"/>
<keyword evidence="2 6" id="KW-0055">Arginine biosynthesis</keyword>
<keyword evidence="3 6" id="KW-0028">Amino-acid biosynthesis</keyword>
<evidence type="ECO:0000313" key="8">
    <source>
        <dbReference type="EMBL" id="ADL52316.1"/>
    </source>
</evidence>
<evidence type="ECO:0000256" key="3">
    <source>
        <dbReference type="ARBA" id="ARBA00022605"/>
    </source>
</evidence>
<feature type="active site" evidence="6">
    <location>
        <position position="116"/>
    </location>
</feature>
<dbReference type="OrthoDB" id="9801289at2"/>
<evidence type="ECO:0000256" key="4">
    <source>
        <dbReference type="ARBA" id="ARBA00022857"/>
    </source>
</evidence>
<evidence type="ECO:0000256" key="5">
    <source>
        <dbReference type="ARBA" id="ARBA00023002"/>
    </source>
</evidence>
<dbReference type="Gene3D" id="3.30.360.10">
    <property type="entry name" value="Dihydrodipicolinate Reductase, domain 2"/>
    <property type="match status" value="1"/>
</dbReference>
<dbReference type="GO" id="GO:0003942">
    <property type="term" value="F:N-acetyl-gamma-glutamyl-phosphate reductase activity"/>
    <property type="evidence" value="ECO:0007669"/>
    <property type="project" value="UniProtKB-UniRule"/>
</dbReference>
<dbReference type="RefSeq" id="WP_010075587.1">
    <property type="nucleotide sequence ID" value="NC_014393.1"/>
</dbReference>
<dbReference type="InterPro" id="IPR058924">
    <property type="entry name" value="AGPR_dimerisation_dom"/>
</dbReference>
<dbReference type="GO" id="GO:0051287">
    <property type="term" value="F:NAD binding"/>
    <property type="evidence" value="ECO:0007669"/>
    <property type="project" value="InterPro"/>
</dbReference>
<comment type="pathway">
    <text evidence="6">Amino-acid biosynthesis; L-arginine biosynthesis; N(2)-acetyl-L-ornithine from L-glutamate: step 3/4.</text>
</comment>
<comment type="similarity">
    <text evidence="6">Belongs to the NAGSA dehydrogenase family. Type 2 subfamily.</text>
</comment>
<dbReference type="InterPro" id="IPR050085">
    <property type="entry name" value="AGPR"/>
</dbReference>
<dbReference type="EMBL" id="CP002160">
    <property type="protein sequence ID" value="ADL52316.1"/>
    <property type="molecule type" value="Genomic_DNA"/>
</dbReference>
<dbReference type="SMART" id="SM00859">
    <property type="entry name" value="Semialdhyde_dh"/>
    <property type="match status" value="1"/>
</dbReference>
<protein>
    <recommendedName>
        <fullName evidence="6">N-acetyl-gamma-glutamyl-phosphate reductase</fullName>
        <shortName evidence="6">AGPR</shortName>
        <ecNumber evidence="6">1.2.1.38</ecNumber>
    </recommendedName>
    <alternativeName>
        <fullName evidence="6">N-acetyl-glutamate semialdehyde dehydrogenase</fullName>
        <shortName evidence="6">NAGSA dehydrogenase</shortName>
    </alternativeName>
</protein>
<evidence type="ECO:0000259" key="7">
    <source>
        <dbReference type="SMART" id="SM00859"/>
    </source>
</evidence>
<keyword evidence="4 6" id="KW-0521">NADP</keyword>
<dbReference type="GO" id="GO:0006526">
    <property type="term" value="P:L-arginine biosynthetic process"/>
    <property type="evidence" value="ECO:0007669"/>
    <property type="project" value="UniProtKB-UniRule"/>
</dbReference>
<keyword evidence="9" id="KW-1185">Reference proteome</keyword>
<dbReference type="InterPro" id="IPR000534">
    <property type="entry name" value="Semialdehyde_DH_NAD-bd"/>
</dbReference>
<feature type="domain" description="Semialdehyde dehydrogenase NAD-binding" evidence="7">
    <location>
        <begin position="4"/>
        <end position="105"/>
    </location>
</feature>
<dbReference type="Pfam" id="PF22698">
    <property type="entry name" value="Semialdhyde_dhC_1"/>
    <property type="match status" value="1"/>
</dbReference>
<dbReference type="Pfam" id="PF01118">
    <property type="entry name" value="Semialdhyde_dh"/>
    <property type="match status" value="1"/>
</dbReference>
<comment type="subcellular location">
    <subcellularLocation>
        <location evidence="6">Cytoplasm</location>
    </subcellularLocation>
</comment>
<evidence type="ECO:0000256" key="2">
    <source>
        <dbReference type="ARBA" id="ARBA00022571"/>
    </source>
</evidence>
<dbReference type="CDD" id="cd17896">
    <property type="entry name" value="AGPR_2_N"/>
    <property type="match status" value="1"/>
</dbReference>
<dbReference type="EC" id="1.2.1.38" evidence="6"/>
<comment type="catalytic activity">
    <reaction evidence="6">
        <text>N-acetyl-L-glutamate 5-semialdehyde + phosphate + NADP(+) = N-acetyl-L-glutamyl 5-phosphate + NADPH + H(+)</text>
        <dbReference type="Rhea" id="RHEA:21588"/>
        <dbReference type="ChEBI" id="CHEBI:15378"/>
        <dbReference type="ChEBI" id="CHEBI:29123"/>
        <dbReference type="ChEBI" id="CHEBI:43474"/>
        <dbReference type="ChEBI" id="CHEBI:57783"/>
        <dbReference type="ChEBI" id="CHEBI:57936"/>
        <dbReference type="ChEBI" id="CHEBI:58349"/>
        <dbReference type="EC" id="1.2.1.38"/>
    </reaction>
</comment>
<dbReference type="STRING" id="573061.Clocel_2610"/>
<dbReference type="InterPro" id="IPR036291">
    <property type="entry name" value="NAD(P)-bd_dom_sf"/>
</dbReference>